<protein>
    <submittedName>
        <fullName evidence="2">Acyl-CoA dehydrogenase family protein</fullName>
    </submittedName>
</protein>
<feature type="domain" description="Acyl-CoA oxidase/dehydrogenase middle" evidence="1">
    <location>
        <begin position="78"/>
        <end position="172"/>
    </location>
</feature>
<dbReference type="Pfam" id="PF02770">
    <property type="entry name" value="Acyl-CoA_dh_M"/>
    <property type="match status" value="1"/>
</dbReference>
<dbReference type="SUPFAM" id="SSF56645">
    <property type="entry name" value="Acyl-CoA dehydrogenase NM domain-like"/>
    <property type="match status" value="1"/>
</dbReference>
<sequence length="305" mass="32706">MDELLHFLLSESAEPAPLANVHDAWKQHLALHERFPFSVDLAAAAGFESDQIGFAFLSGYQAAIAALLPDMPSDRLRALCATERGGGHPSAIRTELASATDGAFTLTGTKSFVTLGTAAEQLVVVASAGPSATGQNQLRVVLVDANAPGVTLRELPALPFIPEVPHAEMTLTGVRVTSEEVLAGDGYTKYLKPFRTIEDIHVFAAVFGWLLQVARRSGWPTVTQEKTLAVIAALRSLGQADPSSPAVHVALGGVFSLATGLTEEIEALWPSADEAVRLRWQRDRPLLNIAGRVRAKRLEAAWRSF</sequence>
<dbReference type="RefSeq" id="WP_169586372.1">
    <property type="nucleotide sequence ID" value="NZ_VCQU01000003.1"/>
</dbReference>
<keyword evidence="3" id="KW-1185">Reference proteome</keyword>
<organism evidence="2 3">
    <name type="scientific">Antrihabitans stalactiti</name>
    <dbReference type="NCBI Taxonomy" id="2584121"/>
    <lineage>
        <taxon>Bacteria</taxon>
        <taxon>Bacillati</taxon>
        <taxon>Actinomycetota</taxon>
        <taxon>Actinomycetes</taxon>
        <taxon>Mycobacteriales</taxon>
        <taxon>Nocardiaceae</taxon>
        <taxon>Antrihabitans</taxon>
    </lineage>
</organism>
<evidence type="ECO:0000313" key="2">
    <source>
        <dbReference type="EMBL" id="NMN95470.1"/>
    </source>
</evidence>
<accession>A0A848KGZ2</accession>
<dbReference type="GO" id="GO:0016627">
    <property type="term" value="F:oxidoreductase activity, acting on the CH-CH group of donors"/>
    <property type="evidence" value="ECO:0007669"/>
    <property type="project" value="InterPro"/>
</dbReference>
<dbReference type="InterPro" id="IPR009100">
    <property type="entry name" value="AcylCoA_DH/oxidase_NM_dom_sf"/>
</dbReference>
<name>A0A848KGZ2_9NOCA</name>
<evidence type="ECO:0000313" key="3">
    <source>
        <dbReference type="Proteomes" id="UP000535543"/>
    </source>
</evidence>
<dbReference type="InterPro" id="IPR006091">
    <property type="entry name" value="Acyl-CoA_Oxase/DH_mid-dom"/>
</dbReference>
<reference evidence="2 3" key="2">
    <citation type="submission" date="2020-06" db="EMBL/GenBank/DDBJ databases">
        <title>Antribacter stalactiti gen. nov., sp. nov., a new member of the family Nacardiaceae isolated from a cave.</title>
        <authorList>
            <person name="Kim I.S."/>
        </authorList>
    </citation>
    <scope>NUCLEOTIDE SEQUENCE [LARGE SCALE GENOMIC DNA]</scope>
    <source>
        <strain evidence="2 3">YC2-7</strain>
    </source>
</reference>
<gene>
    <name evidence="2" type="ORF">FGL95_10550</name>
</gene>
<proteinExistence type="predicted"/>
<comment type="caution">
    <text evidence="2">The sequence shown here is derived from an EMBL/GenBank/DDBJ whole genome shotgun (WGS) entry which is preliminary data.</text>
</comment>
<dbReference type="InterPro" id="IPR046373">
    <property type="entry name" value="Acyl-CoA_Oxase/DH_mid-dom_sf"/>
</dbReference>
<reference evidence="2 3" key="1">
    <citation type="submission" date="2019-05" db="EMBL/GenBank/DDBJ databases">
        <authorList>
            <person name="Lee S.D."/>
        </authorList>
    </citation>
    <scope>NUCLEOTIDE SEQUENCE [LARGE SCALE GENOMIC DNA]</scope>
    <source>
        <strain evidence="2 3">YC2-7</strain>
    </source>
</reference>
<dbReference type="EMBL" id="VCQU01000003">
    <property type="protein sequence ID" value="NMN95470.1"/>
    <property type="molecule type" value="Genomic_DNA"/>
</dbReference>
<dbReference type="Proteomes" id="UP000535543">
    <property type="component" value="Unassembled WGS sequence"/>
</dbReference>
<dbReference type="Gene3D" id="2.40.110.10">
    <property type="entry name" value="Butyryl-CoA Dehydrogenase, subunit A, domain 2"/>
    <property type="match status" value="1"/>
</dbReference>
<evidence type="ECO:0000259" key="1">
    <source>
        <dbReference type="Pfam" id="PF02770"/>
    </source>
</evidence>
<dbReference type="AlphaFoldDB" id="A0A848KGZ2"/>